<keyword evidence="5" id="KW-0611">Plant defense</keyword>
<dbReference type="Pfam" id="PF18052">
    <property type="entry name" value="Rx_N"/>
    <property type="match status" value="1"/>
</dbReference>
<keyword evidence="2" id="KW-0433">Leucine-rich repeat</keyword>
<comment type="similarity">
    <text evidence="1">Belongs to the disease resistance NB-LRR family.</text>
</comment>
<dbReference type="PANTHER" id="PTHR19338:SF65">
    <property type="entry name" value="OS06G0163900 PROTEIN"/>
    <property type="match status" value="1"/>
</dbReference>
<reference evidence="9" key="1">
    <citation type="journal article" date="2005" name="PLoS Biol.">
        <title>The genomes of Oryza sativa: a history of duplications.</title>
        <authorList>
            <person name="Yu J."/>
            <person name="Wang J."/>
            <person name="Lin W."/>
            <person name="Li S."/>
            <person name="Li H."/>
            <person name="Zhou J."/>
            <person name="Ni P."/>
            <person name="Dong W."/>
            <person name="Hu S."/>
            <person name="Zeng C."/>
            <person name="Zhang J."/>
            <person name="Zhang Y."/>
            <person name="Li R."/>
            <person name="Xu Z."/>
            <person name="Li S."/>
            <person name="Li X."/>
            <person name="Zheng H."/>
            <person name="Cong L."/>
            <person name="Lin L."/>
            <person name="Yin J."/>
            <person name="Geng J."/>
            <person name="Li G."/>
            <person name="Shi J."/>
            <person name="Liu J."/>
            <person name="Lv H."/>
            <person name="Li J."/>
            <person name="Wang J."/>
            <person name="Deng Y."/>
            <person name="Ran L."/>
            <person name="Shi X."/>
            <person name="Wang X."/>
            <person name="Wu Q."/>
            <person name="Li C."/>
            <person name="Ren X."/>
            <person name="Wang J."/>
            <person name="Wang X."/>
            <person name="Li D."/>
            <person name="Liu D."/>
            <person name="Zhang X."/>
            <person name="Ji Z."/>
            <person name="Zhao W."/>
            <person name="Sun Y."/>
            <person name="Zhang Z."/>
            <person name="Bao J."/>
            <person name="Han Y."/>
            <person name="Dong L."/>
            <person name="Ji J."/>
            <person name="Chen P."/>
            <person name="Wu S."/>
            <person name="Liu J."/>
            <person name="Xiao Y."/>
            <person name="Bu D."/>
            <person name="Tan J."/>
            <person name="Yang L."/>
            <person name="Ye C."/>
            <person name="Zhang J."/>
            <person name="Xu J."/>
            <person name="Zhou Y."/>
            <person name="Yu Y."/>
            <person name="Zhang B."/>
            <person name="Zhuang S."/>
            <person name="Wei H."/>
            <person name="Liu B."/>
            <person name="Lei M."/>
            <person name="Yu H."/>
            <person name="Li Y."/>
            <person name="Xu H."/>
            <person name="Wei S."/>
            <person name="He X."/>
            <person name="Fang L."/>
            <person name="Zhang Z."/>
            <person name="Zhang Y."/>
            <person name="Huang X."/>
            <person name="Su Z."/>
            <person name="Tong W."/>
            <person name="Li J."/>
            <person name="Tong Z."/>
            <person name="Li S."/>
            <person name="Ye J."/>
            <person name="Wang L."/>
            <person name="Fang L."/>
            <person name="Lei T."/>
            <person name="Chen C."/>
            <person name="Chen H."/>
            <person name="Xu Z."/>
            <person name="Li H."/>
            <person name="Huang H."/>
            <person name="Zhang F."/>
            <person name="Xu H."/>
            <person name="Li N."/>
            <person name="Zhao C."/>
            <person name="Li S."/>
            <person name="Dong L."/>
            <person name="Huang Y."/>
            <person name="Li L."/>
            <person name="Xi Y."/>
            <person name="Qi Q."/>
            <person name="Li W."/>
            <person name="Zhang B."/>
            <person name="Hu W."/>
            <person name="Zhang Y."/>
            <person name="Tian X."/>
            <person name="Jiao Y."/>
            <person name="Liang X."/>
            <person name="Jin J."/>
            <person name="Gao L."/>
            <person name="Zheng W."/>
            <person name="Hao B."/>
            <person name="Liu S."/>
            <person name="Wang W."/>
            <person name="Yuan L."/>
            <person name="Cao M."/>
            <person name="McDermott J."/>
            <person name="Samudrala R."/>
            <person name="Wang J."/>
            <person name="Wong G.K."/>
            <person name="Yang H."/>
        </authorList>
    </citation>
    <scope>NUCLEOTIDE SEQUENCE [LARGE SCALE GENOMIC DNA]</scope>
</reference>
<dbReference type="GO" id="GO:0006952">
    <property type="term" value="P:defense response"/>
    <property type="evidence" value="ECO:0007669"/>
    <property type="project" value="UniProtKB-KW"/>
</dbReference>
<keyword evidence="6" id="KW-0175">Coiled coil</keyword>
<dbReference type="AlphaFoldDB" id="A3BQ59"/>
<dbReference type="SUPFAM" id="SSF52540">
    <property type="entry name" value="P-loop containing nucleoside triphosphate hydrolases"/>
    <property type="match status" value="1"/>
</dbReference>
<feature type="domain" description="NB-ARC" evidence="7">
    <location>
        <begin position="166"/>
        <end position="265"/>
    </location>
</feature>
<reference evidence="9" key="2">
    <citation type="submission" date="2008-12" db="EMBL/GenBank/DDBJ databases">
        <title>Improved gene annotation of the rice (Oryza sativa) genomes.</title>
        <authorList>
            <person name="Wang J."/>
            <person name="Li R."/>
            <person name="Fan W."/>
            <person name="Huang Q."/>
            <person name="Zhang J."/>
            <person name="Zhou Y."/>
            <person name="Hu Y."/>
            <person name="Zi S."/>
            <person name="Li J."/>
            <person name="Ni P."/>
            <person name="Zheng H."/>
            <person name="Zhang Y."/>
            <person name="Zhao M."/>
            <person name="Hao Q."/>
            <person name="McDermott J."/>
            <person name="Samudrala R."/>
            <person name="Kristiansen K."/>
            <person name="Wong G.K.-S."/>
        </authorList>
    </citation>
    <scope>NUCLEOTIDE SEQUENCE</scope>
</reference>
<dbReference type="Gene3D" id="1.20.5.4130">
    <property type="match status" value="1"/>
</dbReference>
<feature type="domain" description="Disease resistance N-terminal" evidence="8">
    <location>
        <begin position="1"/>
        <end position="87"/>
    </location>
</feature>
<name>A3BQ59_ORYSJ</name>
<gene>
    <name evidence="9" type="ORF">OsJ_26233</name>
</gene>
<evidence type="ECO:0000313" key="9">
    <source>
        <dbReference type="EMBL" id="EAZ41698.1"/>
    </source>
</evidence>
<evidence type="ECO:0000256" key="2">
    <source>
        <dbReference type="ARBA" id="ARBA00022614"/>
    </source>
</evidence>
<evidence type="ECO:0000256" key="6">
    <source>
        <dbReference type="SAM" id="Coils"/>
    </source>
</evidence>
<protein>
    <submittedName>
        <fullName evidence="9">Uncharacterized protein</fullName>
    </submittedName>
</protein>
<dbReference type="PANTHER" id="PTHR19338">
    <property type="entry name" value="TRANSLOCASE OF INNER MITOCHONDRIAL MEMBRANE 13 HOMOLOG"/>
    <property type="match status" value="1"/>
</dbReference>
<evidence type="ECO:0000256" key="3">
    <source>
        <dbReference type="ARBA" id="ARBA00022737"/>
    </source>
</evidence>
<dbReference type="CDD" id="cd14798">
    <property type="entry name" value="RX-CC_like"/>
    <property type="match status" value="1"/>
</dbReference>
<organism evidence="9">
    <name type="scientific">Oryza sativa subsp. japonica</name>
    <name type="common">Rice</name>
    <dbReference type="NCBI Taxonomy" id="39947"/>
    <lineage>
        <taxon>Eukaryota</taxon>
        <taxon>Viridiplantae</taxon>
        <taxon>Streptophyta</taxon>
        <taxon>Embryophyta</taxon>
        <taxon>Tracheophyta</taxon>
        <taxon>Spermatophyta</taxon>
        <taxon>Magnoliopsida</taxon>
        <taxon>Liliopsida</taxon>
        <taxon>Poales</taxon>
        <taxon>Poaceae</taxon>
        <taxon>BOP clade</taxon>
        <taxon>Oryzoideae</taxon>
        <taxon>Oryzeae</taxon>
        <taxon>Oryzinae</taxon>
        <taxon>Oryza</taxon>
        <taxon>Oryza sativa</taxon>
    </lineage>
</organism>
<proteinExistence type="inferred from homology"/>
<dbReference type="InterPro" id="IPR027417">
    <property type="entry name" value="P-loop_NTPase"/>
</dbReference>
<evidence type="ECO:0000259" key="7">
    <source>
        <dbReference type="Pfam" id="PF00931"/>
    </source>
</evidence>
<keyword evidence="4" id="KW-0547">Nucleotide-binding</keyword>
<keyword evidence="3" id="KW-0677">Repeat</keyword>
<dbReference type="InterPro" id="IPR038005">
    <property type="entry name" value="RX-like_CC"/>
</dbReference>
<dbReference type="Gene3D" id="3.40.50.300">
    <property type="entry name" value="P-loop containing nucleotide triphosphate hydrolases"/>
    <property type="match status" value="1"/>
</dbReference>
<dbReference type="EMBL" id="CM000145">
    <property type="protein sequence ID" value="EAZ41698.1"/>
    <property type="molecule type" value="Genomic_DNA"/>
</dbReference>
<evidence type="ECO:0000256" key="5">
    <source>
        <dbReference type="ARBA" id="ARBA00022821"/>
    </source>
</evidence>
<feature type="coiled-coil region" evidence="6">
    <location>
        <begin position="5"/>
        <end position="39"/>
    </location>
</feature>
<dbReference type="Pfam" id="PF00931">
    <property type="entry name" value="NB-ARC"/>
    <property type="match status" value="1"/>
</dbReference>
<sequence length="290" mass="33527">MNSVIAKLSKLLEDEYAKLKGVQQQIAFLRDELRAMNATLRVLADVEEDLDPPVKRWRDKVRELTFDIDDCIDSFEVRVISHQQERGEGLIKGIIRKLKKLRARHEIANQIEALKAHVVEESKRHKRYDLLKPWSSSSATFTIDPRLPALYEEVDKLVGIKGPREHIIEWLTNKRSDRSREDLKVVSIVGCGGLGKTTLANQVFKEIRHQFDCSAFVSVSRNPDIKKILRDMLKEVNSLDNTQPWSPNDDERQLVNKLRDTLQDKSPDYHCTLIGEKKNNLVITRLVKEK</sequence>
<accession>A3BQ59</accession>
<evidence type="ECO:0000259" key="8">
    <source>
        <dbReference type="Pfam" id="PF18052"/>
    </source>
</evidence>
<dbReference type="InterPro" id="IPR041118">
    <property type="entry name" value="Rx_N"/>
</dbReference>
<dbReference type="InterPro" id="IPR002182">
    <property type="entry name" value="NB-ARC"/>
</dbReference>
<evidence type="ECO:0000256" key="4">
    <source>
        <dbReference type="ARBA" id="ARBA00022741"/>
    </source>
</evidence>
<evidence type="ECO:0000256" key="1">
    <source>
        <dbReference type="ARBA" id="ARBA00008894"/>
    </source>
</evidence>
<dbReference type="Proteomes" id="UP000007752">
    <property type="component" value="Chromosome 8"/>
</dbReference>
<dbReference type="GO" id="GO:0043531">
    <property type="term" value="F:ADP binding"/>
    <property type="evidence" value="ECO:0007669"/>
    <property type="project" value="InterPro"/>
</dbReference>